<evidence type="ECO:0000256" key="1">
    <source>
        <dbReference type="SAM" id="MobiDB-lite"/>
    </source>
</evidence>
<protein>
    <submittedName>
        <fullName evidence="2">Uncharacterized protein</fullName>
    </submittedName>
</protein>
<accession>A0AA35K7S8</accession>
<evidence type="ECO:0000313" key="2">
    <source>
        <dbReference type="EMBL" id="CAI5773240.1"/>
    </source>
</evidence>
<evidence type="ECO:0000313" key="3">
    <source>
        <dbReference type="Proteomes" id="UP001178461"/>
    </source>
</evidence>
<dbReference type="Proteomes" id="UP001178461">
    <property type="component" value="Chromosome 4"/>
</dbReference>
<gene>
    <name evidence="2" type="ORF">PODLI_1B030709</name>
</gene>
<dbReference type="AlphaFoldDB" id="A0AA35K7S8"/>
<organism evidence="2 3">
    <name type="scientific">Podarcis lilfordi</name>
    <name type="common">Lilford's wall lizard</name>
    <dbReference type="NCBI Taxonomy" id="74358"/>
    <lineage>
        <taxon>Eukaryota</taxon>
        <taxon>Metazoa</taxon>
        <taxon>Chordata</taxon>
        <taxon>Craniata</taxon>
        <taxon>Vertebrata</taxon>
        <taxon>Euteleostomi</taxon>
        <taxon>Lepidosauria</taxon>
        <taxon>Squamata</taxon>
        <taxon>Bifurcata</taxon>
        <taxon>Unidentata</taxon>
        <taxon>Episquamata</taxon>
        <taxon>Laterata</taxon>
        <taxon>Lacertibaenia</taxon>
        <taxon>Lacertidae</taxon>
        <taxon>Podarcis</taxon>
    </lineage>
</organism>
<dbReference type="EMBL" id="OX395129">
    <property type="protein sequence ID" value="CAI5773240.1"/>
    <property type="molecule type" value="Genomic_DNA"/>
</dbReference>
<feature type="region of interest" description="Disordered" evidence="1">
    <location>
        <begin position="20"/>
        <end position="53"/>
    </location>
</feature>
<proteinExistence type="predicted"/>
<sequence length="111" mass="12103">MSAEQPRLPAFVGARGRLRAQEARSPRCGSLQAPPTARSWREPRRSASLRSPPPPFIFSNAAVLPAWPLRRDRGGRCLPSLTTRLGLVTAALDVPAAVSGTWRCEVVVFML</sequence>
<keyword evidence="3" id="KW-1185">Reference proteome</keyword>
<reference evidence="2" key="1">
    <citation type="submission" date="2022-12" db="EMBL/GenBank/DDBJ databases">
        <authorList>
            <person name="Alioto T."/>
            <person name="Alioto T."/>
            <person name="Gomez Garrido J."/>
        </authorList>
    </citation>
    <scope>NUCLEOTIDE SEQUENCE</scope>
</reference>
<name>A0AA35K7S8_9SAUR</name>